<evidence type="ECO:0000256" key="7">
    <source>
        <dbReference type="ARBA" id="ARBA00023136"/>
    </source>
</evidence>
<gene>
    <name evidence="9" type="ORF">SAMN06264849_10139</name>
</gene>
<dbReference type="FunFam" id="1.10.3470.10:FF:000001">
    <property type="entry name" value="Vitamin B12 ABC transporter permease BtuC"/>
    <property type="match status" value="1"/>
</dbReference>
<dbReference type="PANTHER" id="PTHR30472">
    <property type="entry name" value="FERRIC ENTEROBACTIN TRANSPORT SYSTEM PERMEASE PROTEIN"/>
    <property type="match status" value="1"/>
</dbReference>
<evidence type="ECO:0000256" key="6">
    <source>
        <dbReference type="ARBA" id="ARBA00022989"/>
    </source>
</evidence>
<organism evidence="9 10">
    <name type="scientific">Melghirimyces algeriensis</name>
    <dbReference type="NCBI Taxonomy" id="910412"/>
    <lineage>
        <taxon>Bacteria</taxon>
        <taxon>Bacillati</taxon>
        <taxon>Bacillota</taxon>
        <taxon>Bacilli</taxon>
        <taxon>Bacillales</taxon>
        <taxon>Thermoactinomycetaceae</taxon>
        <taxon>Melghirimyces</taxon>
    </lineage>
</organism>
<dbReference type="PANTHER" id="PTHR30472:SF24">
    <property type="entry name" value="FERRIC ENTEROBACTIN TRANSPORT SYSTEM PERMEASE PROTEIN FEPG"/>
    <property type="match status" value="1"/>
</dbReference>
<feature type="transmembrane region" description="Helical" evidence="8">
    <location>
        <begin position="133"/>
        <end position="152"/>
    </location>
</feature>
<dbReference type="InterPro" id="IPR000522">
    <property type="entry name" value="ABC_transptr_permease_BtuC"/>
</dbReference>
<dbReference type="AlphaFoldDB" id="A0A521ABZ2"/>
<dbReference type="Pfam" id="PF01032">
    <property type="entry name" value="FecCD"/>
    <property type="match status" value="1"/>
</dbReference>
<evidence type="ECO:0000256" key="4">
    <source>
        <dbReference type="ARBA" id="ARBA00022475"/>
    </source>
</evidence>
<dbReference type="SUPFAM" id="SSF81345">
    <property type="entry name" value="ABC transporter involved in vitamin B12 uptake, BtuC"/>
    <property type="match status" value="1"/>
</dbReference>
<keyword evidence="4" id="KW-1003">Cell membrane</keyword>
<dbReference type="GO" id="GO:0005886">
    <property type="term" value="C:plasma membrane"/>
    <property type="evidence" value="ECO:0007669"/>
    <property type="project" value="UniProtKB-SubCell"/>
</dbReference>
<feature type="transmembrane region" description="Helical" evidence="8">
    <location>
        <begin position="107"/>
        <end position="127"/>
    </location>
</feature>
<dbReference type="CDD" id="cd06550">
    <property type="entry name" value="TM_ABC_iron-siderophores_like"/>
    <property type="match status" value="1"/>
</dbReference>
<evidence type="ECO:0000313" key="10">
    <source>
        <dbReference type="Proteomes" id="UP000315636"/>
    </source>
</evidence>
<dbReference type="OrthoDB" id="9811721at2"/>
<comment type="subcellular location">
    <subcellularLocation>
        <location evidence="1">Cell membrane</location>
        <topology evidence="1">Multi-pass membrane protein</topology>
    </subcellularLocation>
</comment>
<evidence type="ECO:0000313" key="9">
    <source>
        <dbReference type="EMBL" id="SMO32230.1"/>
    </source>
</evidence>
<feature type="transmembrane region" description="Helical" evidence="8">
    <location>
        <begin position="291"/>
        <end position="309"/>
    </location>
</feature>
<proteinExistence type="inferred from homology"/>
<reference evidence="9 10" key="1">
    <citation type="submission" date="2017-05" db="EMBL/GenBank/DDBJ databases">
        <authorList>
            <person name="Varghese N."/>
            <person name="Submissions S."/>
        </authorList>
    </citation>
    <scope>NUCLEOTIDE SEQUENCE [LARGE SCALE GENOMIC DNA]</scope>
    <source>
        <strain evidence="9 10">DSM 45474</strain>
    </source>
</reference>
<keyword evidence="7 8" id="KW-0472">Membrane</keyword>
<dbReference type="Gene3D" id="1.10.3470.10">
    <property type="entry name" value="ABC transporter involved in vitamin B12 uptake, BtuC"/>
    <property type="match status" value="1"/>
</dbReference>
<comment type="similarity">
    <text evidence="2">Belongs to the binding-protein-dependent transport system permease family. FecCD subfamily.</text>
</comment>
<feature type="transmembrane region" description="Helical" evidence="8">
    <location>
        <begin position="21"/>
        <end position="48"/>
    </location>
</feature>
<keyword evidence="5 8" id="KW-0812">Transmembrane</keyword>
<dbReference type="EMBL" id="FXTI01000001">
    <property type="protein sequence ID" value="SMO32230.1"/>
    <property type="molecule type" value="Genomic_DNA"/>
</dbReference>
<dbReference type="InterPro" id="IPR037294">
    <property type="entry name" value="ABC_BtuC-like"/>
</dbReference>
<sequence>MDKYVTLRSKTGSFSFQVEKRAALILGGLFLCSLLLFVICTSLGSSYIPPLAVVQQFLGIGEKEYEFILHVLRLPRVTMAYFVGAALGVSGLILQRVIRNPLGSPDIVGVTGGASGGAIVFIVFFMGSVSLRWLPLAAILGAAIATLFIYSLSWKKGVTPIRLILIGIGISALMNAFVTMMIVISETAVTTKAYLWLTGSFYGTNWEDVSLMVPWIVILIPLALLLTGIVNVKELGDDVALGLGVRVQWYRFILIAISVGLAGVAVAFAGGIGFVGLIAPHVARMLLGRSFARLVLGSAMIGGLIVILADTIARTAFLPLDIPAGVFTAGIGAPFFIYLLYRNQQRLKG</sequence>
<dbReference type="GO" id="GO:0022857">
    <property type="term" value="F:transmembrane transporter activity"/>
    <property type="evidence" value="ECO:0007669"/>
    <property type="project" value="InterPro"/>
</dbReference>
<name>A0A521ABZ2_9BACL</name>
<feature type="transmembrane region" description="Helical" evidence="8">
    <location>
        <begin position="316"/>
        <end position="341"/>
    </location>
</feature>
<dbReference type="Proteomes" id="UP000315636">
    <property type="component" value="Unassembled WGS sequence"/>
</dbReference>
<evidence type="ECO:0000256" key="2">
    <source>
        <dbReference type="ARBA" id="ARBA00007935"/>
    </source>
</evidence>
<feature type="transmembrane region" description="Helical" evidence="8">
    <location>
        <begin position="252"/>
        <end position="279"/>
    </location>
</feature>
<dbReference type="GO" id="GO:0033214">
    <property type="term" value="P:siderophore-iron import into cell"/>
    <property type="evidence" value="ECO:0007669"/>
    <property type="project" value="TreeGrafter"/>
</dbReference>
<keyword evidence="3" id="KW-0813">Transport</keyword>
<keyword evidence="6 8" id="KW-1133">Transmembrane helix</keyword>
<feature type="transmembrane region" description="Helical" evidence="8">
    <location>
        <begin position="77"/>
        <end position="95"/>
    </location>
</feature>
<protein>
    <submittedName>
        <fullName evidence="9">Iron complex transport system permease protein</fullName>
    </submittedName>
</protein>
<dbReference type="RefSeq" id="WP_142503758.1">
    <property type="nucleotide sequence ID" value="NZ_FXTI01000001.1"/>
</dbReference>
<feature type="transmembrane region" description="Helical" evidence="8">
    <location>
        <begin position="164"/>
        <end position="189"/>
    </location>
</feature>
<keyword evidence="10" id="KW-1185">Reference proteome</keyword>
<feature type="transmembrane region" description="Helical" evidence="8">
    <location>
        <begin position="209"/>
        <end position="232"/>
    </location>
</feature>
<evidence type="ECO:0000256" key="1">
    <source>
        <dbReference type="ARBA" id="ARBA00004651"/>
    </source>
</evidence>
<evidence type="ECO:0000256" key="8">
    <source>
        <dbReference type="SAM" id="Phobius"/>
    </source>
</evidence>
<evidence type="ECO:0000256" key="3">
    <source>
        <dbReference type="ARBA" id="ARBA00022448"/>
    </source>
</evidence>
<evidence type="ECO:0000256" key="5">
    <source>
        <dbReference type="ARBA" id="ARBA00022692"/>
    </source>
</evidence>
<accession>A0A521ABZ2</accession>